<evidence type="ECO:0008006" key="7">
    <source>
        <dbReference type="Google" id="ProtNLM"/>
    </source>
</evidence>
<dbReference type="PANTHER" id="PTHR30006">
    <property type="entry name" value="THIAMINE-BINDING PERIPLASMIC PROTEIN-RELATED"/>
    <property type="match status" value="1"/>
</dbReference>
<dbReference type="Proteomes" id="UP001500822">
    <property type="component" value="Unassembled WGS sequence"/>
</dbReference>
<dbReference type="EMBL" id="BAABIE010000002">
    <property type="protein sequence ID" value="GAA4739349.1"/>
    <property type="molecule type" value="Genomic_DNA"/>
</dbReference>
<comment type="caution">
    <text evidence="5">The sequence shown here is derived from an EMBL/GenBank/DDBJ whole genome shotgun (WGS) entry which is preliminary data.</text>
</comment>
<sequence length="154" mass="15641">MLLLLQHVMGEQQGLDYLGTLQANNMGPSASTGKLGPKVAKGELSVANSDVLMAMAAISADQAAYEVFFPAGADGVRTTVALPYFLGQAASAPHAANAGKLIDFLVSVPVQQTLAEQVYGTSPRADVTATSPQAAAITKALEGGARSGSRTGPP</sequence>
<keyword evidence="2" id="KW-0813">Transport</keyword>
<evidence type="ECO:0000313" key="6">
    <source>
        <dbReference type="Proteomes" id="UP001500822"/>
    </source>
</evidence>
<evidence type="ECO:0000256" key="3">
    <source>
        <dbReference type="ARBA" id="ARBA00022729"/>
    </source>
</evidence>
<dbReference type="SUPFAM" id="SSF53850">
    <property type="entry name" value="Periplasmic binding protein-like II"/>
    <property type="match status" value="1"/>
</dbReference>
<evidence type="ECO:0000313" key="5">
    <source>
        <dbReference type="EMBL" id="GAA4739349.1"/>
    </source>
</evidence>
<organism evidence="5 6">
    <name type="scientific">Gordonia alkaliphila</name>
    <dbReference type="NCBI Taxonomy" id="1053547"/>
    <lineage>
        <taxon>Bacteria</taxon>
        <taxon>Bacillati</taxon>
        <taxon>Actinomycetota</taxon>
        <taxon>Actinomycetes</taxon>
        <taxon>Mycobacteriales</taxon>
        <taxon>Gordoniaceae</taxon>
        <taxon>Gordonia</taxon>
    </lineage>
</organism>
<comment type="subcellular location">
    <subcellularLocation>
        <location evidence="1">Periplasm</location>
    </subcellularLocation>
</comment>
<keyword evidence="6" id="KW-1185">Reference proteome</keyword>
<name>A0ABP8YW11_9ACTN</name>
<evidence type="ECO:0000256" key="2">
    <source>
        <dbReference type="ARBA" id="ARBA00022448"/>
    </source>
</evidence>
<protein>
    <recommendedName>
        <fullName evidence="7">Extracellular solute-binding protein</fullName>
    </recommendedName>
</protein>
<gene>
    <name evidence="5" type="ORF">GCM10023217_03920</name>
</gene>
<evidence type="ECO:0000256" key="1">
    <source>
        <dbReference type="ARBA" id="ARBA00004418"/>
    </source>
</evidence>
<accession>A0ABP8YW11</accession>
<evidence type="ECO:0000256" key="4">
    <source>
        <dbReference type="ARBA" id="ARBA00022764"/>
    </source>
</evidence>
<dbReference type="RefSeq" id="WP_345312226.1">
    <property type="nucleotide sequence ID" value="NZ_BAABIE010000002.1"/>
</dbReference>
<dbReference type="PANTHER" id="PTHR30006:SF3">
    <property type="entry name" value="THIAMINE-BINDING PERIPLASMIC PROTEIN"/>
    <property type="match status" value="1"/>
</dbReference>
<dbReference type="Gene3D" id="3.40.190.10">
    <property type="entry name" value="Periplasmic binding protein-like II"/>
    <property type="match status" value="2"/>
</dbReference>
<proteinExistence type="predicted"/>
<keyword evidence="3" id="KW-0732">Signal</keyword>
<keyword evidence="4" id="KW-0574">Periplasm</keyword>
<reference evidence="6" key="1">
    <citation type="journal article" date="2019" name="Int. J. Syst. Evol. Microbiol.">
        <title>The Global Catalogue of Microorganisms (GCM) 10K type strain sequencing project: providing services to taxonomists for standard genome sequencing and annotation.</title>
        <authorList>
            <consortium name="The Broad Institute Genomics Platform"/>
            <consortium name="The Broad Institute Genome Sequencing Center for Infectious Disease"/>
            <person name="Wu L."/>
            <person name="Ma J."/>
        </authorList>
    </citation>
    <scope>NUCLEOTIDE SEQUENCE [LARGE SCALE GENOMIC DNA]</scope>
    <source>
        <strain evidence="6">JCM 18077</strain>
    </source>
</reference>